<dbReference type="InterPro" id="IPR018727">
    <property type="entry name" value="DUF2267"/>
</dbReference>
<dbReference type="Proteomes" id="UP000265882">
    <property type="component" value="Unassembled WGS sequence"/>
</dbReference>
<proteinExistence type="predicted"/>
<name>A0A3A4P5P3_ABYX5</name>
<evidence type="ECO:0000313" key="1">
    <source>
        <dbReference type="EMBL" id="RJP24670.1"/>
    </source>
</evidence>
<accession>A0A3A4P5P3</accession>
<dbReference type="InterPro" id="IPR038282">
    <property type="entry name" value="DUF2267_sf"/>
</dbReference>
<comment type="caution">
    <text evidence="1">The sequence shown here is derived from an EMBL/GenBank/DDBJ whole genome shotgun (WGS) entry which is preliminary data.</text>
</comment>
<dbReference type="Gene3D" id="1.10.490.110">
    <property type="entry name" value="Uncharacterized conserved protein DUF2267"/>
    <property type="match status" value="1"/>
</dbReference>
<gene>
    <name evidence="1" type="ORF">C4520_03725</name>
</gene>
<evidence type="ECO:0000313" key="2">
    <source>
        <dbReference type="Proteomes" id="UP000265882"/>
    </source>
</evidence>
<dbReference type="Pfam" id="PF10025">
    <property type="entry name" value="DUF2267"/>
    <property type="match status" value="1"/>
</dbReference>
<reference evidence="1 2" key="1">
    <citation type="journal article" date="2017" name="ISME J.">
        <title>Energy and carbon metabolisms in a deep terrestrial subsurface fluid microbial community.</title>
        <authorList>
            <person name="Momper L."/>
            <person name="Jungbluth S.P."/>
            <person name="Lee M.D."/>
            <person name="Amend J.P."/>
        </authorList>
    </citation>
    <scope>NUCLEOTIDE SEQUENCE [LARGE SCALE GENOMIC DNA]</scope>
    <source>
        <strain evidence="1">SURF_5</strain>
    </source>
</reference>
<organism evidence="1 2">
    <name type="scientific">Abyssobacteria bacterium (strain SURF_5)</name>
    <dbReference type="NCBI Taxonomy" id="2093360"/>
    <lineage>
        <taxon>Bacteria</taxon>
        <taxon>Pseudomonadati</taxon>
        <taxon>Candidatus Hydrogenedentota</taxon>
        <taxon>Candidatus Abyssobacteria</taxon>
    </lineage>
</organism>
<protein>
    <submittedName>
        <fullName evidence="1">DUF2267 domain-containing protein</fullName>
    </submittedName>
</protein>
<sequence length="139" mass="16410">MSQALEIFDKTFHKTNRWLQEIMSELSWDDRHKAYLALRATLQTLRDRLTLEEAVQFGAQLPMLIRGFYYEGWEPAKPPVKMHKEDFLSRVKSQFDEEIDAEQVVKAVFRVISRRVTEGEMEDVKAVLPQDLEKLWPAK</sequence>
<dbReference type="AlphaFoldDB" id="A0A3A4P5P3"/>
<dbReference type="EMBL" id="QZKU01000032">
    <property type="protein sequence ID" value="RJP24670.1"/>
    <property type="molecule type" value="Genomic_DNA"/>
</dbReference>